<evidence type="ECO:0000256" key="1">
    <source>
        <dbReference type="SAM" id="MobiDB-lite"/>
    </source>
</evidence>
<dbReference type="EMBL" id="JAWZYT010003132">
    <property type="protein sequence ID" value="KAK4300023.1"/>
    <property type="molecule type" value="Genomic_DNA"/>
</dbReference>
<reference evidence="2" key="1">
    <citation type="submission" date="2023-11" db="EMBL/GenBank/DDBJ databases">
        <title>Genome assemblies of two species of porcelain crab, Petrolisthes cinctipes and Petrolisthes manimaculis (Anomura: Porcellanidae).</title>
        <authorList>
            <person name="Angst P."/>
        </authorList>
    </citation>
    <scope>NUCLEOTIDE SEQUENCE</scope>
    <source>
        <strain evidence="2">PB745_02</strain>
        <tissue evidence="2">Gill</tissue>
    </source>
</reference>
<evidence type="ECO:0000313" key="2">
    <source>
        <dbReference type="EMBL" id="KAK4300023.1"/>
    </source>
</evidence>
<keyword evidence="3" id="KW-1185">Reference proteome</keyword>
<dbReference type="AlphaFoldDB" id="A0AAE1P216"/>
<evidence type="ECO:0000313" key="3">
    <source>
        <dbReference type="Proteomes" id="UP001292094"/>
    </source>
</evidence>
<name>A0AAE1P216_9EUCA</name>
<organism evidence="2 3">
    <name type="scientific">Petrolisthes manimaculis</name>
    <dbReference type="NCBI Taxonomy" id="1843537"/>
    <lineage>
        <taxon>Eukaryota</taxon>
        <taxon>Metazoa</taxon>
        <taxon>Ecdysozoa</taxon>
        <taxon>Arthropoda</taxon>
        <taxon>Crustacea</taxon>
        <taxon>Multicrustacea</taxon>
        <taxon>Malacostraca</taxon>
        <taxon>Eumalacostraca</taxon>
        <taxon>Eucarida</taxon>
        <taxon>Decapoda</taxon>
        <taxon>Pleocyemata</taxon>
        <taxon>Anomura</taxon>
        <taxon>Galatheoidea</taxon>
        <taxon>Porcellanidae</taxon>
        <taxon>Petrolisthes</taxon>
    </lineage>
</organism>
<comment type="caution">
    <text evidence="2">The sequence shown here is derived from an EMBL/GenBank/DDBJ whole genome shotgun (WGS) entry which is preliminary data.</text>
</comment>
<protein>
    <submittedName>
        <fullName evidence="2">Uncharacterized protein</fullName>
    </submittedName>
</protein>
<dbReference type="Proteomes" id="UP001292094">
    <property type="component" value="Unassembled WGS sequence"/>
</dbReference>
<gene>
    <name evidence="2" type="ORF">Pmani_027748</name>
</gene>
<sequence length="75" mass="7764">MTVTFDRSSGAICAASAAAAAAPLLPLEGWAGPWGETGEEGDVRTERQGGRTTEVESDSLSVGDMLFRGVYSLIS</sequence>
<proteinExistence type="predicted"/>
<feature type="region of interest" description="Disordered" evidence="1">
    <location>
        <begin position="30"/>
        <end position="58"/>
    </location>
</feature>
<accession>A0AAE1P216</accession>